<protein>
    <submittedName>
        <fullName evidence="2">Methyltransferase family protein</fullName>
    </submittedName>
</protein>
<dbReference type="EMBL" id="SMFZ01000002">
    <property type="protein sequence ID" value="TCK21005.1"/>
    <property type="molecule type" value="Genomic_DNA"/>
</dbReference>
<dbReference type="Gene3D" id="3.40.50.150">
    <property type="entry name" value="Vaccinia Virus protein VP39"/>
    <property type="match status" value="1"/>
</dbReference>
<evidence type="ECO:0000313" key="3">
    <source>
        <dbReference type="Proteomes" id="UP000295560"/>
    </source>
</evidence>
<sequence length="208" mass="22456">MATREVRGHRVFAAVYDRMVGPMERTVIGPIRSELVGGLTGSVLDVGAGTGANLTHFRAASRVVAAEPDPAMRRRLTDRLDGARVPVEVSDAGAEALPFPDASFDAVVFTLVLCTIPDPGRALAEARRVLRPGGRLVALEHVRGHGGHARWQARLDPVWTRVMAGCHLDRDTAAEIRSAGFDPDHEERFSVPPSWGPTSSLLRLTATR</sequence>
<dbReference type="InterPro" id="IPR029063">
    <property type="entry name" value="SAM-dependent_MTases_sf"/>
</dbReference>
<dbReference type="RefSeq" id="WP_132429811.1">
    <property type="nucleotide sequence ID" value="NZ_SMFZ01000002.1"/>
</dbReference>
<dbReference type="PANTHER" id="PTHR45036">
    <property type="entry name" value="METHYLTRANSFERASE LIKE 7B"/>
    <property type="match status" value="1"/>
</dbReference>
<organism evidence="2 3">
    <name type="scientific">Pseudonocardia endophytica</name>
    <dbReference type="NCBI Taxonomy" id="401976"/>
    <lineage>
        <taxon>Bacteria</taxon>
        <taxon>Bacillati</taxon>
        <taxon>Actinomycetota</taxon>
        <taxon>Actinomycetes</taxon>
        <taxon>Pseudonocardiales</taxon>
        <taxon>Pseudonocardiaceae</taxon>
        <taxon>Pseudonocardia</taxon>
    </lineage>
</organism>
<keyword evidence="3" id="KW-1185">Reference proteome</keyword>
<keyword evidence="2" id="KW-0808">Transferase</keyword>
<dbReference type="SUPFAM" id="SSF53335">
    <property type="entry name" value="S-adenosyl-L-methionine-dependent methyltransferases"/>
    <property type="match status" value="1"/>
</dbReference>
<dbReference type="CDD" id="cd02440">
    <property type="entry name" value="AdoMet_MTases"/>
    <property type="match status" value="1"/>
</dbReference>
<dbReference type="InterPro" id="IPR013216">
    <property type="entry name" value="Methyltransf_11"/>
</dbReference>
<evidence type="ECO:0000313" key="2">
    <source>
        <dbReference type="EMBL" id="TCK21005.1"/>
    </source>
</evidence>
<proteinExistence type="predicted"/>
<keyword evidence="2" id="KW-0489">Methyltransferase</keyword>
<dbReference type="AlphaFoldDB" id="A0A4R1HKH5"/>
<dbReference type="OrthoDB" id="65624at2"/>
<dbReference type="PANTHER" id="PTHR45036:SF1">
    <property type="entry name" value="METHYLTRANSFERASE LIKE 7A"/>
    <property type="match status" value="1"/>
</dbReference>
<name>A0A4R1HKH5_PSEEN</name>
<comment type="caution">
    <text evidence="2">The sequence shown here is derived from an EMBL/GenBank/DDBJ whole genome shotgun (WGS) entry which is preliminary data.</text>
</comment>
<reference evidence="2 3" key="1">
    <citation type="submission" date="2019-03" db="EMBL/GenBank/DDBJ databases">
        <title>Sequencing the genomes of 1000 actinobacteria strains.</title>
        <authorList>
            <person name="Klenk H.-P."/>
        </authorList>
    </citation>
    <scope>NUCLEOTIDE SEQUENCE [LARGE SCALE GENOMIC DNA]</scope>
    <source>
        <strain evidence="2 3">DSM 44969</strain>
    </source>
</reference>
<dbReference type="InterPro" id="IPR052356">
    <property type="entry name" value="Thiol_S-MT"/>
</dbReference>
<feature type="domain" description="Methyltransferase type 11" evidence="1">
    <location>
        <begin position="44"/>
        <end position="137"/>
    </location>
</feature>
<dbReference type="GO" id="GO:0032259">
    <property type="term" value="P:methylation"/>
    <property type="evidence" value="ECO:0007669"/>
    <property type="project" value="UniProtKB-KW"/>
</dbReference>
<dbReference type="GO" id="GO:0008757">
    <property type="term" value="F:S-adenosylmethionine-dependent methyltransferase activity"/>
    <property type="evidence" value="ECO:0007669"/>
    <property type="project" value="InterPro"/>
</dbReference>
<gene>
    <name evidence="2" type="ORF">EV378_4979</name>
</gene>
<accession>A0A4R1HKH5</accession>
<dbReference type="Pfam" id="PF08241">
    <property type="entry name" value="Methyltransf_11"/>
    <property type="match status" value="1"/>
</dbReference>
<dbReference type="Proteomes" id="UP000295560">
    <property type="component" value="Unassembled WGS sequence"/>
</dbReference>
<evidence type="ECO:0000259" key="1">
    <source>
        <dbReference type="Pfam" id="PF08241"/>
    </source>
</evidence>